<dbReference type="EMBL" id="JASNWA010000008">
    <property type="protein sequence ID" value="KAK3171640.1"/>
    <property type="molecule type" value="Genomic_DNA"/>
</dbReference>
<accession>A0AAE0DJI6</accession>
<evidence type="ECO:0000256" key="1">
    <source>
        <dbReference type="SAM" id="Phobius"/>
    </source>
</evidence>
<proteinExistence type="predicted"/>
<dbReference type="AlphaFoldDB" id="A0AAE0DJI6"/>
<keyword evidence="1" id="KW-0812">Transmembrane</keyword>
<evidence type="ECO:0000313" key="2">
    <source>
        <dbReference type="EMBL" id="KAK3171640.1"/>
    </source>
</evidence>
<keyword evidence="3" id="KW-1185">Reference proteome</keyword>
<keyword evidence="1" id="KW-1133">Transmembrane helix</keyword>
<protein>
    <submittedName>
        <fullName evidence="2">Uncharacterized protein</fullName>
    </submittedName>
</protein>
<feature type="transmembrane region" description="Helical" evidence="1">
    <location>
        <begin position="27"/>
        <end position="52"/>
    </location>
</feature>
<keyword evidence="1" id="KW-0472">Membrane</keyword>
<name>A0AAE0DJI6_9LECA</name>
<reference evidence="2" key="1">
    <citation type="submission" date="2022-11" db="EMBL/GenBank/DDBJ databases">
        <title>Chromosomal genome sequence assembly and mating type (MAT) locus characterization of the leprose asexual lichenized fungus Lepraria neglecta (Nyl.) Erichsen.</title>
        <authorList>
            <person name="Allen J.L."/>
            <person name="Pfeffer B."/>
        </authorList>
    </citation>
    <scope>NUCLEOTIDE SEQUENCE</scope>
    <source>
        <strain evidence="2">Allen 5258</strain>
    </source>
</reference>
<gene>
    <name evidence="2" type="ORF">OEA41_003724</name>
</gene>
<organism evidence="2 3">
    <name type="scientific">Lepraria neglecta</name>
    <dbReference type="NCBI Taxonomy" id="209136"/>
    <lineage>
        <taxon>Eukaryota</taxon>
        <taxon>Fungi</taxon>
        <taxon>Dikarya</taxon>
        <taxon>Ascomycota</taxon>
        <taxon>Pezizomycotina</taxon>
        <taxon>Lecanoromycetes</taxon>
        <taxon>OSLEUM clade</taxon>
        <taxon>Lecanoromycetidae</taxon>
        <taxon>Lecanorales</taxon>
        <taxon>Lecanorineae</taxon>
        <taxon>Stereocaulaceae</taxon>
        <taxon>Lepraria</taxon>
    </lineage>
</organism>
<sequence>MVPSPSRDTLIHTFIIWIHRPKKIHQYLTYVMQYSSILNAAAAFFVVGTVVAQNSAQVNLYDLIPLSPLDSFDHGNAADILCSSYYDKECQHYAGHEYPASGQVTGGPYGS</sequence>
<comment type="caution">
    <text evidence="2">The sequence shown here is derived from an EMBL/GenBank/DDBJ whole genome shotgun (WGS) entry which is preliminary data.</text>
</comment>
<evidence type="ECO:0000313" key="3">
    <source>
        <dbReference type="Proteomes" id="UP001276659"/>
    </source>
</evidence>
<dbReference type="Proteomes" id="UP001276659">
    <property type="component" value="Unassembled WGS sequence"/>
</dbReference>